<evidence type="ECO:0000256" key="2">
    <source>
        <dbReference type="ARBA" id="ARBA00022448"/>
    </source>
</evidence>
<dbReference type="PANTHER" id="PTHR12428">
    <property type="entry name" value="OXA1"/>
    <property type="match status" value="1"/>
</dbReference>
<keyword evidence="8" id="KW-0143">Chaperone</keyword>
<keyword evidence="7 10" id="KW-0472">Membrane</keyword>
<keyword evidence="3" id="KW-1003">Cell membrane</keyword>
<organism evidence="12 13">
    <name type="scientific">Clostridium rhizosphaerae</name>
    <dbReference type="NCBI Taxonomy" id="2803861"/>
    <lineage>
        <taxon>Bacteria</taxon>
        <taxon>Bacillati</taxon>
        <taxon>Bacillota</taxon>
        <taxon>Clostridia</taxon>
        <taxon>Eubacteriales</taxon>
        <taxon>Clostridiaceae</taxon>
        <taxon>Clostridium</taxon>
    </lineage>
</organism>
<keyword evidence="4 9" id="KW-0812">Transmembrane</keyword>
<dbReference type="EMBL" id="JAESWC010000019">
    <property type="protein sequence ID" value="MBL4938400.1"/>
    <property type="molecule type" value="Genomic_DNA"/>
</dbReference>
<protein>
    <submittedName>
        <fullName evidence="12">Membrane protein insertase YidC</fullName>
    </submittedName>
</protein>
<feature type="domain" description="Membrane insertase YidC/Oxa/ALB C-terminal" evidence="11">
    <location>
        <begin position="31"/>
        <end position="219"/>
    </location>
</feature>
<evidence type="ECO:0000313" key="12">
    <source>
        <dbReference type="EMBL" id="MBL4938400.1"/>
    </source>
</evidence>
<comment type="caution">
    <text evidence="12">The sequence shown here is derived from an EMBL/GenBank/DDBJ whole genome shotgun (WGS) entry which is preliminary data.</text>
</comment>
<proteinExistence type="inferred from homology"/>
<evidence type="ECO:0000313" key="13">
    <source>
        <dbReference type="Proteomes" id="UP000632377"/>
    </source>
</evidence>
<dbReference type="PANTHER" id="PTHR12428:SF65">
    <property type="entry name" value="CYTOCHROME C OXIDASE ASSEMBLY PROTEIN COX18, MITOCHONDRIAL"/>
    <property type="match status" value="1"/>
</dbReference>
<dbReference type="Proteomes" id="UP000632377">
    <property type="component" value="Unassembled WGS sequence"/>
</dbReference>
<dbReference type="RefSeq" id="WP_202751141.1">
    <property type="nucleotide sequence ID" value="NZ_JAESWC010000019.1"/>
</dbReference>
<feature type="transmembrane region" description="Helical" evidence="10">
    <location>
        <begin position="179"/>
        <end position="204"/>
    </location>
</feature>
<dbReference type="InterPro" id="IPR001708">
    <property type="entry name" value="YidC/ALB3/OXA1/COX18"/>
</dbReference>
<sequence length="227" mass="25883">MNFINVGLTKFFEFIQSLIKLIGVTNPSAYYGLSIILFTIIIRLILLPLNLKQMKSQAAMQQVQPEVKKLQEKYKNDPQKSQQEMMKLYKEKGVNPMGGCLPLIIQLPILWALYYVFRTMQPLDPVTGQHITVSFLWIKNLFAPDQLKILPILAGITTYLSSVIMPVQMDPAQAKQMGTMNIGMSVMMLFMAWNFTAALVVYWVTNSLIQIGQNLLVRKIHAKKEEA</sequence>
<evidence type="ECO:0000256" key="6">
    <source>
        <dbReference type="ARBA" id="ARBA00022989"/>
    </source>
</evidence>
<reference evidence="12 13" key="1">
    <citation type="submission" date="2021-01" db="EMBL/GenBank/DDBJ databases">
        <title>Genome public.</title>
        <authorList>
            <person name="Liu C."/>
            <person name="Sun Q."/>
        </authorList>
    </citation>
    <scope>NUCLEOTIDE SEQUENCE [LARGE SCALE GENOMIC DNA]</scope>
    <source>
        <strain evidence="12 13">YIM B02515</strain>
    </source>
</reference>
<dbReference type="NCBIfam" id="TIGR03592">
    <property type="entry name" value="yidC_oxa1_cterm"/>
    <property type="match status" value="1"/>
</dbReference>
<gene>
    <name evidence="12" type="primary">yidC</name>
    <name evidence="12" type="ORF">JK636_22060</name>
</gene>
<evidence type="ECO:0000256" key="1">
    <source>
        <dbReference type="ARBA" id="ARBA00004651"/>
    </source>
</evidence>
<keyword evidence="2" id="KW-0813">Transport</keyword>
<dbReference type="Pfam" id="PF02096">
    <property type="entry name" value="60KD_IMP"/>
    <property type="match status" value="1"/>
</dbReference>
<comment type="similarity">
    <text evidence="9">Belongs to the OXA1/ALB3/YidC family.</text>
</comment>
<evidence type="ECO:0000256" key="9">
    <source>
        <dbReference type="RuleBase" id="RU003945"/>
    </source>
</evidence>
<feature type="transmembrane region" description="Helical" evidence="10">
    <location>
        <begin position="149"/>
        <end position="167"/>
    </location>
</feature>
<evidence type="ECO:0000256" key="4">
    <source>
        <dbReference type="ARBA" id="ARBA00022692"/>
    </source>
</evidence>
<keyword evidence="6 10" id="KW-1133">Transmembrane helix</keyword>
<accession>A0ABS1TGB0</accession>
<keyword evidence="5" id="KW-0653">Protein transport</keyword>
<evidence type="ECO:0000256" key="8">
    <source>
        <dbReference type="ARBA" id="ARBA00023186"/>
    </source>
</evidence>
<evidence type="ECO:0000256" key="5">
    <source>
        <dbReference type="ARBA" id="ARBA00022927"/>
    </source>
</evidence>
<dbReference type="InterPro" id="IPR047196">
    <property type="entry name" value="YidC_ALB_C"/>
</dbReference>
<dbReference type="InterPro" id="IPR028055">
    <property type="entry name" value="YidC/Oxa/ALB_C"/>
</dbReference>
<evidence type="ECO:0000256" key="7">
    <source>
        <dbReference type="ARBA" id="ARBA00023136"/>
    </source>
</evidence>
<evidence type="ECO:0000256" key="3">
    <source>
        <dbReference type="ARBA" id="ARBA00022475"/>
    </source>
</evidence>
<evidence type="ECO:0000256" key="10">
    <source>
        <dbReference type="SAM" id="Phobius"/>
    </source>
</evidence>
<keyword evidence="13" id="KW-1185">Reference proteome</keyword>
<comment type="subcellular location">
    <subcellularLocation>
        <location evidence="1">Cell membrane</location>
        <topology evidence="1">Multi-pass membrane protein</topology>
    </subcellularLocation>
    <subcellularLocation>
        <location evidence="9">Membrane</location>
        <topology evidence="9">Multi-pass membrane protein</topology>
    </subcellularLocation>
</comment>
<dbReference type="CDD" id="cd20070">
    <property type="entry name" value="5TM_YidC_Alb3"/>
    <property type="match status" value="1"/>
</dbReference>
<feature type="transmembrane region" description="Helical" evidence="10">
    <location>
        <begin position="29"/>
        <end position="51"/>
    </location>
</feature>
<feature type="transmembrane region" description="Helical" evidence="10">
    <location>
        <begin position="94"/>
        <end position="117"/>
    </location>
</feature>
<evidence type="ECO:0000259" key="11">
    <source>
        <dbReference type="Pfam" id="PF02096"/>
    </source>
</evidence>
<name>A0ABS1TGB0_9CLOT</name>